<accession>A0A934TLN4</accession>
<evidence type="ECO:0000313" key="3">
    <source>
        <dbReference type="EMBL" id="MBK5927746.1"/>
    </source>
</evidence>
<feature type="non-terminal residue" evidence="3">
    <location>
        <position position="254"/>
    </location>
</feature>
<dbReference type="GO" id="GO:0005737">
    <property type="term" value="C:cytoplasm"/>
    <property type="evidence" value="ECO:0007669"/>
    <property type="project" value="TreeGrafter"/>
</dbReference>
<evidence type="ECO:0000259" key="2">
    <source>
        <dbReference type="Pfam" id="PF01266"/>
    </source>
</evidence>
<proteinExistence type="predicted"/>
<keyword evidence="4" id="KW-1185">Reference proteome</keyword>
<dbReference type="GO" id="GO:0016491">
    <property type="term" value="F:oxidoreductase activity"/>
    <property type="evidence" value="ECO:0007669"/>
    <property type="project" value="UniProtKB-KW"/>
</dbReference>
<reference evidence="3" key="2">
    <citation type="journal article" date="2020" name="Microorganisms">
        <title>Osmotic Adaptation and Compatible Solute Biosynthesis of Phototrophic Bacteria as Revealed from Genome Analyses.</title>
        <authorList>
            <person name="Imhoff J.F."/>
            <person name="Rahn T."/>
            <person name="Kunzel S."/>
            <person name="Keller A."/>
            <person name="Neulinger S.C."/>
        </authorList>
    </citation>
    <scope>NUCLEOTIDE SEQUENCE</scope>
    <source>
        <strain evidence="3">LMG 28126</strain>
    </source>
</reference>
<dbReference type="PANTHER" id="PTHR13847">
    <property type="entry name" value="SARCOSINE DEHYDROGENASE-RELATED"/>
    <property type="match status" value="1"/>
</dbReference>
<gene>
    <name evidence="3" type="ORF">CCR87_10470</name>
</gene>
<protein>
    <submittedName>
        <fullName evidence="3">FAD-dependent oxidoreductase</fullName>
    </submittedName>
</protein>
<dbReference type="Pfam" id="PF01266">
    <property type="entry name" value="DAO"/>
    <property type="match status" value="1"/>
</dbReference>
<dbReference type="Gene3D" id="3.30.9.10">
    <property type="entry name" value="D-Amino Acid Oxidase, subunit A, domain 2"/>
    <property type="match status" value="1"/>
</dbReference>
<reference evidence="3" key="1">
    <citation type="submission" date="2017-05" db="EMBL/GenBank/DDBJ databases">
        <authorList>
            <person name="Imhoff J.F."/>
            <person name="Rahn T."/>
            <person name="Kuenzel S."/>
            <person name="Neulinger S.C."/>
        </authorList>
    </citation>
    <scope>NUCLEOTIDE SEQUENCE</scope>
    <source>
        <strain evidence="3">LMG 28126</strain>
    </source>
</reference>
<feature type="domain" description="FAD dependent oxidoreductase" evidence="2">
    <location>
        <begin position="35"/>
        <end position="251"/>
    </location>
</feature>
<evidence type="ECO:0000256" key="1">
    <source>
        <dbReference type="ARBA" id="ARBA00023002"/>
    </source>
</evidence>
<dbReference type="Gene3D" id="3.50.50.60">
    <property type="entry name" value="FAD/NAD(P)-binding domain"/>
    <property type="match status" value="1"/>
</dbReference>
<sequence>MNPLLPDMKTTPYWWDTAGPAPQDDTAPLPATTEVAVIGAGYTGLNAALRTARGGRDTLVLDAQAPGWGCSTRNGGQISTAIKPDLAGLSGRLGPERARAVIAEGRASLDYMATLVAEEGIDCAFAICGRFNGAHTPRAYDAMARRADTDPDCIVIPRAEQHREIATDAYHGGVVQTHHAAIDPARYHRGLLDRVGAAGARVVGDTPVTALTPDAGGWRLDTPRGPVRARDVVVATNGYTGAITPWLRRRVIPI</sequence>
<dbReference type="EMBL" id="NHSD01000271">
    <property type="protein sequence ID" value="MBK5927746.1"/>
    <property type="molecule type" value="Genomic_DNA"/>
</dbReference>
<dbReference type="AlphaFoldDB" id="A0A934TLN4"/>
<dbReference type="PANTHER" id="PTHR13847:SF281">
    <property type="entry name" value="FAD DEPENDENT OXIDOREDUCTASE DOMAIN-CONTAINING PROTEIN"/>
    <property type="match status" value="1"/>
</dbReference>
<name>A0A934TLN4_9RHOB</name>
<dbReference type="Proteomes" id="UP000706333">
    <property type="component" value="Unassembled WGS sequence"/>
</dbReference>
<evidence type="ECO:0000313" key="4">
    <source>
        <dbReference type="Proteomes" id="UP000706333"/>
    </source>
</evidence>
<dbReference type="InterPro" id="IPR006076">
    <property type="entry name" value="FAD-dep_OxRdtase"/>
</dbReference>
<dbReference type="RefSeq" id="WP_201157499.1">
    <property type="nucleotide sequence ID" value="NZ_NHSD01000271.1"/>
</dbReference>
<dbReference type="InterPro" id="IPR036188">
    <property type="entry name" value="FAD/NAD-bd_sf"/>
</dbReference>
<organism evidence="3 4">
    <name type="scientific">Rhodobaculum claviforme</name>
    <dbReference type="NCBI Taxonomy" id="1549854"/>
    <lineage>
        <taxon>Bacteria</taxon>
        <taxon>Pseudomonadati</taxon>
        <taxon>Pseudomonadota</taxon>
        <taxon>Alphaproteobacteria</taxon>
        <taxon>Rhodobacterales</taxon>
        <taxon>Paracoccaceae</taxon>
        <taxon>Rhodobaculum</taxon>
    </lineage>
</organism>
<dbReference type="SUPFAM" id="SSF51905">
    <property type="entry name" value="FAD/NAD(P)-binding domain"/>
    <property type="match status" value="1"/>
</dbReference>
<comment type="caution">
    <text evidence="3">The sequence shown here is derived from an EMBL/GenBank/DDBJ whole genome shotgun (WGS) entry which is preliminary data.</text>
</comment>
<keyword evidence="1" id="KW-0560">Oxidoreductase</keyword>